<keyword evidence="4" id="KW-1185">Reference proteome</keyword>
<feature type="region of interest" description="Disordered" evidence="2">
    <location>
        <begin position="1"/>
        <end position="26"/>
    </location>
</feature>
<dbReference type="HOGENOM" id="CLU_008847_0_0_1"/>
<evidence type="ECO:0000313" key="3">
    <source>
        <dbReference type="EMBL" id="KIM76362.1"/>
    </source>
</evidence>
<feature type="compositionally biased region" description="Basic residues" evidence="2">
    <location>
        <begin position="649"/>
        <end position="661"/>
    </location>
</feature>
<feature type="compositionally biased region" description="Polar residues" evidence="2">
    <location>
        <begin position="457"/>
        <end position="470"/>
    </location>
</feature>
<dbReference type="OrthoDB" id="4088568at2759"/>
<feature type="compositionally biased region" description="Polar residues" evidence="2">
    <location>
        <begin position="322"/>
        <end position="349"/>
    </location>
</feature>
<feature type="region of interest" description="Disordered" evidence="2">
    <location>
        <begin position="633"/>
        <end position="666"/>
    </location>
</feature>
<dbReference type="EMBL" id="KN833035">
    <property type="protein sequence ID" value="KIM76362.1"/>
    <property type="molecule type" value="Genomic_DNA"/>
</dbReference>
<protein>
    <submittedName>
        <fullName evidence="3">Uncharacterized protein</fullName>
    </submittedName>
</protein>
<feature type="region of interest" description="Disordered" evidence="2">
    <location>
        <begin position="679"/>
        <end position="717"/>
    </location>
</feature>
<reference evidence="3 4" key="1">
    <citation type="submission" date="2014-04" db="EMBL/GenBank/DDBJ databases">
        <authorList>
            <consortium name="DOE Joint Genome Institute"/>
            <person name="Kuo A."/>
            <person name="Tarkka M."/>
            <person name="Buscot F."/>
            <person name="Kohler A."/>
            <person name="Nagy L.G."/>
            <person name="Floudas D."/>
            <person name="Copeland A."/>
            <person name="Barry K.W."/>
            <person name="Cichocki N."/>
            <person name="Veneault-Fourrey C."/>
            <person name="LaButti K."/>
            <person name="Lindquist E.A."/>
            <person name="Lipzen A."/>
            <person name="Lundell T."/>
            <person name="Morin E."/>
            <person name="Murat C."/>
            <person name="Sun H."/>
            <person name="Tunlid A."/>
            <person name="Henrissat B."/>
            <person name="Grigoriev I.V."/>
            <person name="Hibbett D.S."/>
            <person name="Martin F."/>
            <person name="Nordberg H.P."/>
            <person name="Cantor M.N."/>
            <person name="Hua S.X."/>
        </authorList>
    </citation>
    <scope>NUCLEOTIDE SEQUENCE [LARGE SCALE GENOMIC DNA]</scope>
    <source>
        <strain evidence="3 4">F 1598</strain>
    </source>
</reference>
<dbReference type="Proteomes" id="UP000054166">
    <property type="component" value="Unassembled WGS sequence"/>
</dbReference>
<evidence type="ECO:0000256" key="1">
    <source>
        <dbReference type="SAM" id="Coils"/>
    </source>
</evidence>
<dbReference type="STRING" id="765440.A0A0C3BG78"/>
<feature type="region of interest" description="Disordered" evidence="2">
    <location>
        <begin position="823"/>
        <end position="842"/>
    </location>
</feature>
<reference evidence="4" key="2">
    <citation type="submission" date="2015-01" db="EMBL/GenBank/DDBJ databases">
        <title>Evolutionary Origins and Diversification of the Mycorrhizal Mutualists.</title>
        <authorList>
            <consortium name="DOE Joint Genome Institute"/>
            <consortium name="Mycorrhizal Genomics Consortium"/>
            <person name="Kohler A."/>
            <person name="Kuo A."/>
            <person name="Nagy L.G."/>
            <person name="Floudas D."/>
            <person name="Copeland A."/>
            <person name="Barry K.W."/>
            <person name="Cichocki N."/>
            <person name="Veneault-Fourrey C."/>
            <person name="LaButti K."/>
            <person name="Lindquist E.A."/>
            <person name="Lipzen A."/>
            <person name="Lundell T."/>
            <person name="Morin E."/>
            <person name="Murat C."/>
            <person name="Riley R."/>
            <person name="Ohm R."/>
            <person name="Sun H."/>
            <person name="Tunlid A."/>
            <person name="Henrissat B."/>
            <person name="Grigoriev I.V."/>
            <person name="Hibbett D.S."/>
            <person name="Martin F."/>
        </authorList>
    </citation>
    <scope>NUCLEOTIDE SEQUENCE [LARGE SCALE GENOMIC DNA]</scope>
    <source>
        <strain evidence="4">F 1598</strain>
    </source>
</reference>
<feature type="coiled-coil region" evidence="1">
    <location>
        <begin position="176"/>
        <end position="245"/>
    </location>
</feature>
<evidence type="ECO:0000256" key="2">
    <source>
        <dbReference type="SAM" id="MobiDB-lite"/>
    </source>
</evidence>
<name>A0A0C3BG78_PILCF</name>
<evidence type="ECO:0000313" key="4">
    <source>
        <dbReference type="Proteomes" id="UP000054166"/>
    </source>
</evidence>
<accession>A0A0C3BG78</accession>
<gene>
    <name evidence="3" type="ORF">PILCRDRAFT_826351</name>
</gene>
<proteinExistence type="predicted"/>
<feature type="region of interest" description="Disordered" evidence="2">
    <location>
        <begin position="317"/>
        <end position="426"/>
    </location>
</feature>
<feature type="region of interest" description="Disordered" evidence="2">
    <location>
        <begin position="447"/>
        <end position="477"/>
    </location>
</feature>
<dbReference type="AlphaFoldDB" id="A0A0C3BG78"/>
<keyword evidence="1" id="KW-0175">Coiled coil</keyword>
<sequence>MDRSDHSRDSWPPTPGSPRPGSLYHATTTVDDLTLALTNYSRVPSPEPSPPLTCCCGSEDCEHTRSWLSFKSKLESRLILSAEVGQALLQKYEAYVRRHESELRRRSSHDIQVDSPVDHDDSRVTELVKENGVLQKRLAQALLDNEVSDSSHKTVLQELEEARASVSRLAAHHARAVGLDARLMAVMREKDDLQQERDSEAQKAKLAESRIATLKERTSKLQSDVRRLEHDLEQRRQHRLELSEEILHDARSRLQTLQNYQLDRGTMAEDAEVMKVLESLVADNENLKHDNNELQNLLTETREDLRALQEEIEEHRAAVPSTFDTPHSTSRQYYPGSIPSSFKDQSVLHSSRRTVSVEPKSRRGYPLTPETDRRPLSPVDSLMPPDIKHTSFNHPQPRYPSSHVSSETDHDRQFDNVSPSPQKGLPHKSLLLLSQSRGVQTDDWTGFLAPSPIPPSFTEQLSNLTPPDGQSESSSVLDSSSSHISIVLDRISTLLTRLTQADALTLTNRLKRQNLKGADVGHLSRTTVTGILNETIQLRAQFRAILEDDKFPVSCTRKDLRGLFKLFREFFSEMGQLRITLNDVILDPSIAWKVSEMALDPAKAAERERQAAKGYSWIAPLAKLFGTPSVLPEPSPAVREATSPARALSRGRNRTPARKAPKLGPALAATTTTVNVEFSGSGVGRSVANTSSAAAPLARQDEVTSRTASSAVAPPPPPAQASFMNIFAGAPRPSESWVVLPKDPRRGPLTRLNGETFGATATIGRSTMADARNVARMSQNVDAVIDSRDPHGPEDINDNALAPLLQRSLRRRGLSDSSIHSSFMTQAEEPQPVSGRDGSFGAGAWPDKSVFRTFSRKVQSFRSAATGTLSGVAAEASTSGLGTPAALSSSPSSIGDVHIKNANVASTPSQPPRTISPVSLLPHMASWTAAAAALEPGGLGTDSPFGMGSPRDDIMHRTWGREAHGRDF</sequence>
<organism evidence="3 4">
    <name type="scientific">Piloderma croceum (strain F 1598)</name>
    <dbReference type="NCBI Taxonomy" id="765440"/>
    <lineage>
        <taxon>Eukaryota</taxon>
        <taxon>Fungi</taxon>
        <taxon>Dikarya</taxon>
        <taxon>Basidiomycota</taxon>
        <taxon>Agaricomycotina</taxon>
        <taxon>Agaricomycetes</taxon>
        <taxon>Agaricomycetidae</taxon>
        <taxon>Atheliales</taxon>
        <taxon>Atheliaceae</taxon>
        <taxon>Piloderma</taxon>
    </lineage>
</organism>
<dbReference type="InParanoid" id="A0A0C3BG78"/>